<dbReference type="Proteomes" id="UP000238762">
    <property type="component" value="Unassembled WGS sequence"/>
</dbReference>
<dbReference type="InterPro" id="IPR044890">
    <property type="entry name" value="TMEM14_sf"/>
</dbReference>
<evidence type="ECO:0000256" key="2">
    <source>
        <dbReference type="ARBA" id="ARBA00022692"/>
    </source>
</evidence>
<dbReference type="OrthoDB" id="468294at2"/>
<keyword evidence="3 5" id="KW-1133">Transmembrane helix</keyword>
<organism evidence="6 7">
    <name type="scientific">Merismopedia glauca CCAP 1448/3</name>
    <dbReference type="NCBI Taxonomy" id="1296344"/>
    <lineage>
        <taxon>Bacteria</taxon>
        <taxon>Bacillati</taxon>
        <taxon>Cyanobacteriota</taxon>
        <taxon>Cyanophyceae</taxon>
        <taxon>Synechococcales</taxon>
        <taxon>Merismopediaceae</taxon>
        <taxon>Merismopedia</taxon>
    </lineage>
</organism>
<comment type="caution">
    <text evidence="6">The sequence shown here is derived from an EMBL/GenBank/DDBJ whole genome shotgun (WGS) entry which is preliminary data.</text>
</comment>
<dbReference type="InterPro" id="IPR005349">
    <property type="entry name" value="TMEM14"/>
</dbReference>
<evidence type="ECO:0000256" key="1">
    <source>
        <dbReference type="ARBA" id="ARBA00004370"/>
    </source>
</evidence>
<reference evidence="6 7" key="2">
    <citation type="submission" date="2018-03" db="EMBL/GenBank/DDBJ databases">
        <title>The ancient ancestry and fast evolution of plastids.</title>
        <authorList>
            <person name="Moore K.R."/>
            <person name="Magnabosco C."/>
            <person name="Momper L."/>
            <person name="Gold D.A."/>
            <person name="Bosak T."/>
            <person name="Fournier G.P."/>
        </authorList>
    </citation>
    <scope>NUCLEOTIDE SEQUENCE [LARGE SCALE GENOMIC DNA]</scope>
    <source>
        <strain evidence="6 7">CCAP 1448/3</strain>
    </source>
</reference>
<protein>
    <recommendedName>
        <fullName evidence="8">Small integral membrane protein</fullName>
    </recommendedName>
</protein>
<dbReference type="Gene3D" id="1.10.10.1740">
    <property type="entry name" value="Transmembrane protein 14-like"/>
    <property type="match status" value="1"/>
</dbReference>
<sequence length="112" mass="11871">MESLLNLAPWIILIYALLVAVGGVVGYIQAKSKVSLILGLASGLVLFAAWWLYRETPTIGIGIGSVMAIALLGVFVMRYIKTKSFMPAGLMSILSGVVGLALTSCWLNLPSS</sequence>
<proteinExistence type="predicted"/>
<dbReference type="AlphaFoldDB" id="A0A2T1C0Z4"/>
<dbReference type="PANTHER" id="PTHR12668">
    <property type="entry name" value="TRANSMEMBRANE PROTEIN 14, 15"/>
    <property type="match status" value="1"/>
</dbReference>
<evidence type="ECO:0000313" key="6">
    <source>
        <dbReference type="EMBL" id="PSB01912.1"/>
    </source>
</evidence>
<keyword evidence="4 5" id="KW-0472">Membrane</keyword>
<feature type="transmembrane region" description="Helical" evidence="5">
    <location>
        <begin position="59"/>
        <end position="77"/>
    </location>
</feature>
<evidence type="ECO:0000256" key="3">
    <source>
        <dbReference type="ARBA" id="ARBA00022989"/>
    </source>
</evidence>
<evidence type="ECO:0000313" key="7">
    <source>
        <dbReference type="Proteomes" id="UP000238762"/>
    </source>
</evidence>
<feature type="transmembrane region" description="Helical" evidence="5">
    <location>
        <begin position="34"/>
        <end position="53"/>
    </location>
</feature>
<dbReference type="RefSeq" id="WP_106289650.1">
    <property type="nucleotide sequence ID" value="NZ_PVWJ01000082.1"/>
</dbReference>
<reference evidence="6 7" key="1">
    <citation type="submission" date="2018-02" db="EMBL/GenBank/DDBJ databases">
        <authorList>
            <person name="Cohen D.B."/>
            <person name="Kent A.D."/>
        </authorList>
    </citation>
    <scope>NUCLEOTIDE SEQUENCE [LARGE SCALE GENOMIC DNA]</scope>
    <source>
        <strain evidence="6 7">CCAP 1448/3</strain>
    </source>
</reference>
<dbReference type="Pfam" id="PF03647">
    <property type="entry name" value="Tmemb_14"/>
    <property type="match status" value="1"/>
</dbReference>
<dbReference type="GO" id="GO:0016020">
    <property type="term" value="C:membrane"/>
    <property type="evidence" value="ECO:0007669"/>
    <property type="project" value="UniProtKB-SubCell"/>
</dbReference>
<keyword evidence="7" id="KW-1185">Reference proteome</keyword>
<gene>
    <name evidence="6" type="ORF">C7B64_15945</name>
</gene>
<keyword evidence="2 5" id="KW-0812">Transmembrane</keyword>
<evidence type="ECO:0000256" key="5">
    <source>
        <dbReference type="SAM" id="Phobius"/>
    </source>
</evidence>
<evidence type="ECO:0008006" key="8">
    <source>
        <dbReference type="Google" id="ProtNLM"/>
    </source>
</evidence>
<name>A0A2T1C0Z4_9CYAN</name>
<dbReference type="PANTHER" id="PTHR12668:SF43">
    <property type="entry name" value="TRANSMEMBRANE PROTEIN 14 HOMOLOG"/>
    <property type="match status" value="1"/>
</dbReference>
<comment type="subcellular location">
    <subcellularLocation>
        <location evidence="1">Membrane</location>
    </subcellularLocation>
</comment>
<feature type="transmembrane region" description="Helical" evidence="5">
    <location>
        <begin position="89"/>
        <end position="109"/>
    </location>
</feature>
<accession>A0A2T1C0Z4</accession>
<evidence type="ECO:0000256" key="4">
    <source>
        <dbReference type="ARBA" id="ARBA00023136"/>
    </source>
</evidence>
<feature type="transmembrane region" description="Helical" evidence="5">
    <location>
        <begin position="6"/>
        <end position="27"/>
    </location>
</feature>
<dbReference type="EMBL" id="PVWJ01000082">
    <property type="protein sequence ID" value="PSB01912.1"/>
    <property type="molecule type" value="Genomic_DNA"/>
</dbReference>